<gene>
    <name evidence="2" type="ORF">HPLM_LOCUS15969</name>
</gene>
<dbReference type="AlphaFoldDB" id="A0A0N4WW65"/>
<dbReference type="WBParaSite" id="HPLM_0001597701-mRNA-1">
    <property type="protein sequence ID" value="HPLM_0001597701-mRNA-1"/>
    <property type="gene ID" value="HPLM_0001597701"/>
</dbReference>
<reference evidence="4" key="1">
    <citation type="submission" date="2017-02" db="UniProtKB">
        <authorList>
            <consortium name="WormBaseParasite"/>
        </authorList>
    </citation>
    <scope>IDENTIFICATION</scope>
</reference>
<name>A0A0N4WW65_HAEPC</name>
<accession>A0A0N4WW65</accession>
<feature type="region of interest" description="Disordered" evidence="1">
    <location>
        <begin position="25"/>
        <end position="56"/>
    </location>
</feature>
<evidence type="ECO:0000313" key="3">
    <source>
        <dbReference type="Proteomes" id="UP000268014"/>
    </source>
</evidence>
<evidence type="ECO:0000313" key="2">
    <source>
        <dbReference type="EMBL" id="VDO58425.1"/>
    </source>
</evidence>
<protein>
    <submittedName>
        <fullName evidence="4">Transposase</fullName>
    </submittedName>
</protein>
<sequence>MTNAWRVAERLICEGGTPLFQKLAMSKKQKNRPHGRQRQTRTSQATQPTKQVLRSE</sequence>
<keyword evidence="3" id="KW-1185">Reference proteome</keyword>
<evidence type="ECO:0000313" key="4">
    <source>
        <dbReference type="WBParaSite" id="HPLM_0001597701-mRNA-1"/>
    </source>
</evidence>
<feature type="compositionally biased region" description="Low complexity" evidence="1">
    <location>
        <begin position="40"/>
        <end position="49"/>
    </location>
</feature>
<evidence type="ECO:0000256" key="1">
    <source>
        <dbReference type="SAM" id="MobiDB-lite"/>
    </source>
</evidence>
<organism evidence="4">
    <name type="scientific">Haemonchus placei</name>
    <name type="common">Barber's pole worm</name>
    <dbReference type="NCBI Taxonomy" id="6290"/>
    <lineage>
        <taxon>Eukaryota</taxon>
        <taxon>Metazoa</taxon>
        <taxon>Ecdysozoa</taxon>
        <taxon>Nematoda</taxon>
        <taxon>Chromadorea</taxon>
        <taxon>Rhabditida</taxon>
        <taxon>Rhabditina</taxon>
        <taxon>Rhabditomorpha</taxon>
        <taxon>Strongyloidea</taxon>
        <taxon>Trichostrongylidae</taxon>
        <taxon>Haemonchus</taxon>
    </lineage>
</organism>
<dbReference type="EMBL" id="UZAF01019212">
    <property type="protein sequence ID" value="VDO58425.1"/>
    <property type="molecule type" value="Genomic_DNA"/>
</dbReference>
<proteinExistence type="predicted"/>
<feature type="compositionally biased region" description="Basic residues" evidence="1">
    <location>
        <begin position="25"/>
        <end position="39"/>
    </location>
</feature>
<dbReference type="Proteomes" id="UP000268014">
    <property type="component" value="Unassembled WGS sequence"/>
</dbReference>
<reference evidence="2 3" key="2">
    <citation type="submission" date="2018-11" db="EMBL/GenBank/DDBJ databases">
        <authorList>
            <consortium name="Pathogen Informatics"/>
        </authorList>
    </citation>
    <scope>NUCLEOTIDE SEQUENCE [LARGE SCALE GENOMIC DNA]</scope>
    <source>
        <strain evidence="2 3">MHpl1</strain>
    </source>
</reference>